<sequence>MGDARFTCEQLREERCRINTYGENSNIRLKDDLAKDGFYFTQIGHKVKCAGCGLEVDSSRISSPQEVYVLHKEKSPQCQYLVSPPLPQSRTKKFTSYDSLRFEKERLETFIDWPVTWLSPADLAKDGFYYLRTADHCACVFCRGIVGAWEKGDTPREEHQRHFPLCPFIKGQPVGNIPLDQGSIISRIIPSPEASPALPLSMDVCSMDVCGSGRPMPGSYPESSPPKKTGLEGIGLPQHSGPKRKDFLSQHDREKSFSQWPEMVKQKPKELAEAGFFYCGLSDHVRCFHCGNGLRNWEKDDDPWEEHARWYPECNYVLVKKGQDFIDKVRREKPPYLRSQPVNKASSSAGVRTNITEQELDPLMELDIIQATLAMGFPSDKVRSALRRKLGQTGLPFLRLESCIEAVLLYMEEETRLALQKSSRNVEAEAAAQQGAKMEALQSTSDTHATTTTAATASTSSSSSSSSLSSSAGPSSHSDPGAVSSEEPMETESLPTSPTDDVISQADQVIGLAEQALNAAPTSSSSPTPNPSTGTSLVTSTNSTPTTPPPGTPQAPVTPSTATLGSSSSHSPNIVKKAMNNQLSDNDKPTTSGKPQTSQELAAELEKIRDSHMCKVCMDAEIDMVFLPCAHMVTCSSCALALSQCPICRNDIKYAIKPILS</sequence>
<dbReference type="Gene3D" id="1.10.1170.10">
    <property type="entry name" value="Inhibitor Of Apoptosis Protein (2mihbC-IAP-1), Chain A"/>
    <property type="match status" value="3"/>
</dbReference>
<dbReference type="InterPro" id="IPR001370">
    <property type="entry name" value="BIR_rpt"/>
</dbReference>
<evidence type="ECO:0000256" key="5">
    <source>
        <dbReference type="ARBA" id="ARBA00022833"/>
    </source>
</evidence>
<proteinExistence type="evidence at transcript level"/>
<feature type="region of interest" description="Disordered" evidence="7">
    <location>
        <begin position="430"/>
        <end position="501"/>
    </location>
</feature>
<evidence type="ECO:0000256" key="3">
    <source>
        <dbReference type="ARBA" id="ARBA00022723"/>
    </source>
</evidence>
<dbReference type="CDD" id="cd00022">
    <property type="entry name" value="BIR"/>
    <property type="match status" value="2"/>
</dbReference>
<evidence type="ECO:0000256" key="6">
    <source>
        <dbReference type="PROSITE-ProRule" id="PRU00175"/>
    </source>
</evidence>
<evidence type="ECO:0000313" key="9">
    <source>
        <dbReference type="EMBL" id="AMW91738.1"/>
    </source>
</evidence>
<dbReference type="GO" id="GO:0051726">
    <property type="term" value="P:regulation of cell cycle"/>
    <property type="evidence" value="ECO:0007669"/>
    <property type="project" value="TreeGrafter"/>
</dbReference>
<dbReference type="Pfam" id="PF13920">
    <property type="entry name" value="zf-C3HC4_3"/>
    <property type="match status" value="1"/>
</dbReference>
<dbReference type="Pfam" id="PF00653">
    <property type="entry name" value="BIR"/>
    <property type="match status" value="3"/>
</dbReference>
<dbReference type="AlphaFoldDB" id="A0A146AUV2"/>
<dbReference type="EMBL" id="KT965726">
    <property type="protein sequence ID" value="AMW91738.1"/>
    <property type="molecule type" value="mRNA"/>
</dbReference>
<evidence type="ECO:0000313" key="10">
    <source>
        <dbReference type="EMBL" id="ARS63635.1"/>
    </source>
</evidence>
<evidence type="ECO:0000256" key="4">
    <source>
        <dbReference type="ARBA" id="ARBA00022771"/>
    </source>
</evidence>
<dbReference type="GO" id="GO:0031398">
    <property type="term" value="P:positive regulation of protein ubiquitination"/>
    <property type="evidence" value="ECO:0007669"/>
    <property type="project" value="TreeGrafter"/>
</dbReference>
<dbReference type="CDD" id="cd16510">
    <property type="entry name" value="RING-HC_IAPs"/>
    <property type="match status" value="1"/>
</dbReference>
<comment type="similarity">
    <text evidence="1">Belongs to the IAP family.</text>
</comment>
<dbReference type="PROSITE" id="PS50143">
    <property type="entry name" value="BIR_REPEAT_2"/>
    <property type="match status" value="3"/>
</dbReference>
<reference evidence="9" key="1">
    <citation type="submission" date="2015-10" db="EMBL/GenBank/DDBJ databases">
        <title>Molecular cloning and characterization of an inhibitor of apoptosis protein (IAP) from the mud crab Scylla paramamosain : its potential role in cell apoptosis under air exposure.</title>
        <authorList>
            <person name="Long C."/>
        </authorList>
    </citation>
    <scope>NUCLEOTIDE SEQUENCE</scope>
</reference>
<feature type="compositionally biased region" description="Low complexity" evidence="7">
    <location>
        <begin position="521"/>
        <end position="545"/>
    </location>
</feature>
<keyword evidence="4 6" id="KW-0863">Zinc-finger</keyword>
<dbReference type="GO" id="GO:0061630">
    <property type="term" value="F:ubiquitin protein ligase activity"/>
    <property type="evidence" value="ECO:0007669"/>
    <property type="project" value="TreeGrafter"/>
</dbReference>
<feature type="region of interest" description="Disordered" evidence="7">
    <location>
        <begin position="216"/>
        <end position="246"/>
    </location>
</feature>
<dbReference type="SUPFAM" id="SSF57924">
    <property type="entry name" value="Inhibitor of apoptosis (IAP) repeat"/>
    <property type="match status" value="3"/>
</dbReference>
<evidence type="ECO:0000256" key="2">
    <source>
        <dbReference type="ARBA" id="ARBA00022703"/>
    </source>
</evidence>
<feature type="compositionally biased region" description="Low complexity" evidence="7">
    <location>
        <begin position="554"/>
        <end position="571"/>
    </location>
</feature>
<dbReference type="GO" id="GO:0005634">
    <property type="term" value="C:nucleus"/>
    <property type="evidence" value="ECO:0007669"/>
    <property type="project" value="TreeGrafter"/>
</dbReference>
<dbReference type="InterPro" id="IPR001841">
    <property type="entry name" value="Znf_RING"/>
</dbReference>
<dbReference type="GO" id="GO:0006915">
    <property type="term" value="P:apoptotic process"/>
    <property type="evidence" value="ECO:0007669"/>
    <property type="project" value="UniProtKB-KW"/>
</dbReference>
<feature type="domain" description="RING-type" evidence="8">
    <location>
        <begin position="614"/>
        <end position="649"/>
    </location>
</feature>
<protein>
    <submittedName>
        <fullName evidence="10">IAP</fullName>
    </submittedName>
    <submittedName>
        <fullName evidence="9">Inhibitor of apoptosis protein</fullName>
    </submittedName>
</protein>
<dbReference type="FunFam" id="1.10.1170.10:FF:000002">
    <property type="entry name" value="Baculoviral IAP repeat containing 7"/>
    <property type="match status" value="1"/>
</dbReference>
<dbReference type="GO" id="GO:0043027">
    <property type="term" value="F:cysteine-type endopeptidase inhibitor activity involved in apoptotic process"/>
    <property type="evidence" value="ECO:0007669"/>
    <property type="project" value="TreeGrafter"/>
</dbReference>
<keyword evidence="3" id="KW-0479">Metal-binding</keyword>
<dbReference type="PROSITE" id="PS50089">
    <property type="entry name" value="ZF_RING_2"/>
    <property type="match status" value="1"/>
</dbReference>
<dbReference type="GO" id="GO:0005737">
    <property type="term" value="C:cytoplasm"/>
    <property type="evidence" value="ECO:0007669"/>
    <property type="project" value="TreeGrafter"/>
</dbReference>
<name>A0A146AUV2_SCYPA</name>
<evidence type="ECO:0000256" key="1">
    <source>
        <dbReference type="ARBA" id="ARBA00006672"/>
    </source>
</evidence>
<feature type="compositionally biased region" description="Low complexity" evidence="7">
    <location>
        <begin position="443"/>
        <end position="482"/>
    </location>
</feature>
<dbReference type="GO" id="GO:0043066">
    <property type="term" value="P:negative regulation of apoptotic process"/>
    <property type="evidence" value="ECO:0007669"/>
    <property type="project" value="TreeGrafter"/>
</dbReference>
<feature type="region of interest" description="Disordered" evidence="7">
    <location>
        <begin position="518"/>
        <end position="573"/>
    </location>
</feature>
<evidence type="ECO:0000259" key="8">
    <source>
        <dbReference type="PROSITE" id="PS50089"/>
    </source>
</evidence>
<dbReference type="PANTHER" id="PTHR10044">
    <property type="entry name" value="INHIBITOR OF APOPTOSIS"/>
    <property type="match status" value="1"/>
</dbReference>
<keyword evidence="5" id="KW-0862">Zinc</keyword>
<gene>
    <name evidence="9" type="primary">IAP</name>
</gene>
<dbReference type="SMART" id="SM00184">
    <property type="entry name" value="RING"/>
    <property type="match status" value="1"/>
</dbReference>
<evidence type="ECO:0000256" key="7">
    <source>
        <dbReference type="SAM" id="MobiDB-lite"/>
    </source>
</evidence>
<dbReference type="Gene3D" id="3.30.40.10">
    <property type="entry name" value="Zinc/RING finger domain, C3HC4 (zinc finger)"/>
    <property type="match status" value="1"/>
</dbReference>
<dbReference type="PANTHER" id="PTHR10044:SF139">
    <property type="entry name" value="DEATH-ASSOCIATED INHIBITOR OF APOPTOSIS 2"/>
    <property type="match status" value="1"/>
</dbReference>
<reference evidence="10" key="2">
    <citation type="submission" date="2016-04" db="EMBL/GenBank/DDBJ databases">
        <authorList>
            <person name="Dong L."/>
            <person name="Li J."/>
            <person name="Wang K."/>
        </authorList>
    </citation>
    <scope>NUCLEOTIDE SEQUENCE</scope>
    <source>
        <tissue evidence="10">Hemocytes</tissue>
    </source>
</reference>
<dbReference type="GO" id="GO:0008270">
    <property type="term" value="F:zinc ion binding"/>
    <property type="evidence" value="ECO:0007669"/>
    <property type="project" value="UniProtKB-KW"/>
</dbReference>
<dbReference type="EMBL" id="KX151142">
    <property type="protein sequence ID" value="ARS63635.1"/>
    <property type="molecule type" value="mRNA"/>
</dbReference>
<dbReference type="FunFam" id="1.10.1170.10:FF:000003">
    <property type="entry name" value="E3 ubiquitin-protein ligase XIAP"/>
    <property type="match status" value="1"/>
</dbReference>
<organism evidence="9">
    <name type="scientific">Scylla paramamosain</name>
    <name type="common">Mud crab</name>
    <dbReference type="NCBI Taxonomy" id="85552"/>
    <lineage>
        <taxon>Eukaryota</taxon>
        <taxon>Metazoa</taxon>
        <taxon>Ecdysozoa</taxon>
        <taxon>Arthropoda</taxon>
        <taxon>Crustacea</taxon>
        <taxon>Multicrustacea</taxon>
        <taxon>Malacostraca</taxon>
        <taxon>Eumalacostraca</taxon>
        <taxon>Eucarida</taxon>
        <taxon>Decapoda</taxon>
        <taxon>Pleocyemata</taxon>
        <taxon>Brachyura</taxon>
        <taxon>Eubrachyura</taxon>
        <taxon>Portunoidea</taxon>
        <taxon>Portunidae</taxon>
        <taxon>Portuninae</taxon>
        <taxon>Scylla</taxon>
    </lineage>
</organism>
<dbReference type="InterPro" id="IPR013083">
    <property type="entry name" value="Znf_RING/FYVE/PHD"/>
</dbReference>
<keyword evidence="2" id="KW-0053">Apoptosis</keyword>
<dbReference type="Gene3D" id="1.10.8.10">
    <property type="entry name" value="DNA helicase RuvA subunit, C-terminal domain"/>
    <property type="match status" value="1"/>
</dbReference>
<dbReference type="InterPro" id="IPR050784">
    <property type="entry name" value="IAP"/>
</dbReference>
<dbReference type="SMART" id="SM00238">
    <property type="entry name" value="BIR"/>
    <property type="match status" value="3"/>
</dbReference>
<accession>A0A146AUV2</accession>